<evidence type="ECO:0000256" key="6">
    <source>
        <dbReference type="NCBIfam" id="TIGR01068"/>
    </source>
</evidence>
<reference evidence="9" key="1">
    <citation type="journal article" date="2019" name="Int. J. Syst. Evol. Microbiol.">
        <title>The Global Catalogue of Microorganisms (GCM) 10K type strain sequencing project: providing services to taxonomists for standard genome sequencing and annotation.</title>
        <authorList>
            <consortium name="The Broad Institute Genomics Platform"/>
            <consortium name="The Broad Institute Genome Sequencing Center for Infectious Disease"/>
            <person name="Wu L."/>
            <person name="Ma J."/>
        </authorList>
    </citation>
    <scope>NUCLEOTIDE SEQUENCE [LARGE SCALE GENOMIC DNA]</scope>
    <source>
        <strain evidence="9">JCM 17919</strain>
    </source>
</reference>
<evidence type="ECO:0000256" key="2">
    <source>
        <dbReference type="ARBA" id="ARBA00022448"/>
    </source>
</evidence>
<dbReference type="PANTHER" id="PTHR45663">
    <property type="entry name" value="GEO12009P1"/>
    <property type="match status" value="1"/>
</dbReference>
<protein>
    <recommendedName>
        <fullName evidence="6">Thioredoxin</fullName>
    </recommendedName>
</protein>
<keyword evidence="3" id="KW-0249">Electron transport</keyword>
<dbReference type="InterPro" id="IPR036249">
    <property type="entry name" value="Thioredoxin-like_sf"/>
</dbReference>
<name>A0ABP8GC10_9BACT</name>
<gene>
    <name evidence="8" type="primary">trxA_1</name>
    <name evidence="8" type="ORF">GCM10023184_07280</name>
</gene>
<keyword evidence="2" id="KW-0813">Transport</keyword>
<dbReference type="Gene3D" id="3.40.30.10">
    <property type="entry name" value="Glutaredoxin"/>
    <property type="match status" value="1"/>
</dbReference>
<dbReference type="NCBIfam" id="TIGR01068">
    <property type="entry name" value="thioredoxin"/>
    <property type="match status" value="1"/>
</dbReference>
<dbReference type="Proteomes" id="UP001501725">
    <property type="component" value="Unassembled WGS sequence"/>
</dbReference>
<evidence type="ECO:0000256" key="5">
    <source>
        <dbReference type="ARBA" id="ARBA00023284"/>
    </source>
</evidence>
<keyword evidence="9" id="KW-1185">Reference proteome</keyword>
<proteinExistence type="inferred from homology"/>
<dbReference type="SUPFAM" id="SSF52833">
    <property type="entry name" value="Thioredoxin-like"/>
    <property type="match status" value="1"/>
</dbReference>
<feature type="domain" description="Thioredoxin" evidence="7">
    <location>
        <begin position="1"/>
        <end position="118"/>
    </location>
</feature>
<keyword evidence="4" id="KW-1015">Disulfide bond</keyword>
<evidence type="ECO:0000313" key="8">
    <source>
        <dbReference type="EMBL" id="GAA4321470.1"/>
    </source>
</evidence>
<evidence type="ECO:0000256" key="3">
    <source>
        <dbReference type="ARBA" id="ARBA00022982"/>
    </source>
</evidence>
<dbReference type="Pfam" id="PF00085">
    <property type="entry name" value="Thioredoxin"/>
    <property type="match status" value="1"/>
</dbReference>
<evidence type="ECO:0000256" key="4">
    <source>
        <dbReference type="ARBA" id="ARBA00023157"/>
    </source>
</evidence>
<dbReference type="PANTHER" id="PTHR45663:SF11">
    <property type="entry name" value="GEO12009P1"/>
    <property type="match status" value="1"/>
</dbReference>
<dbReference type="InterPro" id="IPR013766">
    <property type="entry name" value="Thioredoxin_domain"/>
</dbReference>
<dbReference type="InterPro" id="IPR005746">
    <property type="entry name" value="Thioredoxin"/>
</dbReference>
<evidence type="ECO:0000256" key="1">
    <source>
        <dbReference type="ARBA" id="ARBA00008987"/>
    </source>
</evidence>
<dbReference type="InterPro" id="IPR017937">
    <property type="entry name" value="Thioredoxin_CS"/>
</dbReference>
<comment type="similarity">
    <text evidence="1">Belongs to the thioredoxin family.</text>
</comment>
<dbReference type="EMBL" id="BAABGY010000002">
    <property type="protein sequence ID" value="GAA4321470.1"/>
    <property type="molecule type" value="Genomic_DNA"/>
</dbReference>
<accession>A0ABP8GC10</accession>
<dbReference type="PRINTS" id="PR00421">
    <property type="entry name" value="THIOREDOXIN"/>
</dbReference>
<sequence>MGLPAGLAQSVHAPVENPNMASFQELLQSEQPVLVDFYADWCGPCKLMAPILQETKARLGDRVRIVKVDIDRNRPAAEYFGIQSVPTLMLFRKGAVQWRQSGVVEAAALQRIIEQYSAD</sequence>
<dbReference type="PROSITE" id="PS51352">
    <property type="entry name" value="THIOREDOXIN_2"/>
    <property type="match status" value="1"/>
</dbReference>
<keyword evidence="5" id="KW-0676">Redox-active center</keyword>
<organism evidence="8 9">
    <name type="scientific">Flaviaesturariibacter amylovorans</name>
    <dbReference type="NCBI Taxonomy" id="1084520"/>
    <lineage>
        <taxon>Bacteria</taxon>
        <taxon>Pseudomonadati</taxon>
        <taxon>Bacteroidota</taxon>
        <taxon>Chitinophagia</taxon>
        <taxon>Chitinophagales</taxon>
        <taxon>Chitinophagaceae</taxon>
        <taxon>Flaviaestuariibacter</taxon>
    </lineage>
</organism>
<evidence type="ECO:0000259" key="7">
    <source>
        <dbReference type="PROSITE" id="PS51352"/>
    </source>
</evidence>
<dbReference type="CDD" id="cd02947">
    <property type="entry name" value="TRX_family"/>
    <property type="match status" value="1"/>
</dbReference>
<evidence type="ECO:0000313" key="9">
    <source>
        <dbReference type="Proteomes" id="UP001501725"/>
    </source>
</evidence>
<comment type="caution">
    <text evidence="8">The sequence shown here is derived from an EMBL/GenBank/DDBJ whole genome shotgun (WGS) entry which is preliminary data.</text>
</comment>
<dbReference type="PROSITE" id="PS00194">
    <property type="entry name" value="THIOREDOXIN_1"/>
    <property type="match status" value="1"/>
</dbReference>